<evidence type="ECO:0000256" key="2">
    <source>
        <dbReference type="ARBA" id="ARBA00022679"/>
    </source>
</evidence>
<evidence type="ECO:0000256" key="3">
    <source>
        <dbReference type="SAM" id="MobiDB-lite"/>
    </source>
</evidence>
<dbReference type="InterPro" id="IPR029063">
    <property type="entry name" value="SAM-dependent_MTases_sf"/>
</dbReference>
<evidence type="ECO:0000313" key="5">
    <source>
        <dbReference type="EMBL" id="KAI1614805.1"/>
    </source>
</evidence>
<evidence type="ECO:0000256" key="1">
    <source>
        <dbReference type="ARBA" id="ARBA00022603"/>
    </source>
</evidence>
<name>A0AAN6DY54_9EURO</name>
<dbReference type="FunFam" id="3.40.50.150:FF:000219">
    <property type="entry name" value="tRNA (Carboxymethyluridine(34)-5-O)-methyltransferase"/>
    <property type="match status" value="1"/>
</dbReference>
<proteinExistence type="predicted"/>
<dbReference type="PANTHER" id="PTHR13069:SF21">
    <property type="entry name" value="ALKYLATED DNA REPAIR PROTEIN ALKB HOMOLOG 8"/>
    <property type="match status" value="1"/>
</dbReference>
<evidence type="ECO:0000259" key="4">
    <source>
        <dbReference type="Pfam" id="PF08241"/>
    </source>
</evidence>
<dbReference type="GO" id="GO:0106335">
    <property type="term" value="F:tRNA (5-carboxymethyluridine(34)-5-O)-methyltransferase activity"/>
    <property type="evidence" value="ECO:0007669"/>
    <property type="project" value="TreeGrafter"/>
</dbReference>
<dbReference type="GO" id="GO:0002098">
    <property type="term" value="P:tRNA wobble uridine modification"/>
    <property type="evidence" value="ECO:0007669"/>
    <property type="project" value="TreeGrafter"/>
</dbReference>
<dbReference type="EMBL" id="MU404352">
    <property type="protein sequence ID" value="KAI1614805.1"/>
    <property type="molecule type" value="Genomic_DNA"/>
</dbReference>
<dbReference type="CDD" id="cd02440">
    <property type="entry name" value="AdoMet_MTases"/>
    <property type="match status" value="1"/>
</dbReference>
<dbReference type="GO" id="GO:0008757">
    <property type="term" value="F:S-adenosylmethionine-dependent methyltransferase activity"/>
    <property type="evidence" value="ECO:0007669"/>
    <property type="project" value="InterPro"/>
</dbReference>
<feature type="region of interest" description="Disordered" evidence="3">
    <location>
        <begin position="1"/>
        <end position="22"/>
    </location>
</feature>
<comment type="caution">
    <text evidence="5">The sequence shown here is derived from an EMBL/GenBank/DDBJ whole genome shotgun (WGS) entry which is preliminary data.</text>
</comment>
<dbReference type="Gene3D" id="3.40.50.150">
    <property type="entry name" value="Vaccinia Virus protein VP39"/>
    <property type="match status" value="1"/>
</dbReference>
<feature type="domain" description="Methyltransferase type 11" evidence="4">
    <location>
        <begin position="61"/>
        <end position="139"/>
    </location>
</feature>
<evidence type="ECO:0000313" key="6">
    <source>
        <dbReference type="Proteomes" id="UP001203852"/>
    </source>
</evidence>
<organism evidence="5 6">
    <name type="scientific">Exophiala viscosa</name>
    <dbReference type="NCBI Taxonomy" id="2486360"/>
    <lineage>
        <taxon>Eukaryota</taxon>
        <taxon>Fungi</taxon>
        <taxon>Dikarya</taxon>
        <taxon>Ascomycota</taxon>
        <taxon>Pezizomycotina</taxon>
        <taxon>Eurotiomycetes</taxon>
        <taxon>Chaetothyriomycetidae</taxon>
        <taxon>Chaetothyriales</taxon>
        <taxon>Herpotrichiellaceae</taxon>
        <taxon>Exophiala</taxon>
    </lineage>
</organism>
<keyword evidence="2" id="KW-0808">Transferase</keyword>
<dbReference type="InterPro" id="IPR051422">
    <property type="entry name" value="AlkB_tRNA_MeTrf/Diox"/>
</dbReference>
<dbReference type="GO" id="GO:0030488">
    <property type="term" value="P:tRNA methylation"/>
    <property type="evidence" value="ECO:0007669"/>
    <property type="project" value="TreeGrafter"/>
</dbReference>
<keyword evidence="6" id="KW-1185">Reference proteome</keyword>
<dbReference type="AlphaFoldDB" id="A0AAN6DY54"/>
<dbReference type="GO" id="GO:0000049">
    <property type="term" value="F:tRNA binding"/>
    <property type="evidence" value="ECO:0007669"/>
    <property type="project" value="TreeGrafter"/>
</dbReference>
<reference evidence="5" key="1">
    <citation type="journal article" date="2022" name="bioRxiv">
        <title>Deciphering the potential niche of two novel black yeast fungi from a biological soil crust based on their genomes, phenotypes, and melanin regulation.</title>
        <authorList>
            <consortium name="DOE Joint Genome Institute"/>
            <person name="Carr E.C."/>
            <person name="Barton Q."/>
            <person name="Grambo S."/>
            <person name="Sullivan M."/>
            <person name="Renfro C.M."/>
            <person name="Kuo A."/>
            <person name="Pangilinan J."/>
            <person name="Lipzen A."/>
            <person name="Keymanesh K."/>
            <person name="Savage E."/>
            <person name="Barry K."/>
            <person name="Grigoriev I.V."/>
            <person name="Riekhof W.R."/>
            <person name="Harris S.S."/>
        </authorList>
    </citation>
    <scope>NUCLEOTIDE SEQUENCE</scope>
    <source>
        <strain evidence="5">JF 03-4F</strain>
    </source>
</reference>
<gene>
    <name evidence="5" type="ORF">EDD36DRAFT_165313</name>
</gene>
<dbReference type="PANTHER" id="PTHR13069">
    <property type="entry name" value="ALKYLATED DNA REPAIR PROTEIN ALKB HOMOLOG 8"/>
    <property type="match status" value="1"/>
</dbReference>
<protein>
    <submittedName>
        <fullName evidence="5">Alkylated DNA repair protein alkB 8</fullName>
    </submittedName>
</protein>
<dbReference type="GO" id="GO:0005634">
    <property type="term" value="C:nucleus"/>
    <property type="evidence" value="ECO:0007669"/>
    <property type="project" value="TreeGrafter"/>
</dbReference>
<keyword evidence="1" id="KW-0489">Methyltransferase</keyword>
<dbReference type="GO" id="GO:0005737">
    <property type="term" value="C:cytoplasm"/>
    <property type="evidence" value="ECO:0007669"/>
    <property type="project" value="TreeGrafter"/>
</dbReference>
<accession>A0AAN6DY54</accession>
<dbReference type="SUPFAM" id="SSF53335">
    <property type="entry name" value="S-adenosyl-L-methionine-dependent methyltransferases"/>
    <property type="match status" value="1"/>
</dbReference>
<dbReference type="Pfam" id="PF08241">
    <property type="entry name" value="Methyltransf_11"/>
    <property type="match status" value="1"/>
</dbReference>
<sequence>MANAKVDNADTDQDSDSRKYEEKHVHEVYEEIATHFSETRYKPWPVVDEFLRNLPPGAVGLDIGCGNGKYLGVNKDVFIVASDRSKALVDIARQRQPHSAVVADMLSLPHPRGVFDFAISIAVIHHLSSKERRVDAIRVILETLREPSKKDDGGQALLFVWALEQKNSRRGWDRGDQQDQLVPWVLKPTHNTKPESSPTTYHRYYHLYHEGELQNDAKTAGARIIKSGYDRDNWWIIIGRQT</sequence>
<dbReference type="InterPro" id="IPR013216">
    <property type="entry name" value="Methyltransf_11"/>
</dbReference>
<dbReference type="Proteomes" id="UP001203852">
    <property type="component" value="Unassembled WGS sequence"/>
</dbReference>